<dbReference type="SUPFAM" id="SSF51726">
    <property type="entry name" value="UROD/MetE-like"/>
    <property type="match status" value="1"/>
</dbReference>
<gene>
    <name evidence="1" type="ORF">CLV56_3638</name>
</gene>
<dbReference type="Gene3D" id="3.20.20.210">
    <property type="match status" value="1"/>
</dbReference>
<keyword evidence="2" id="KW-1185">Reference proteome</keyword>
<sequence length="316" mass="33330">MRATGVGSMPGTDVAETIKAVRDLVGDLVFLPELPDRGDGADMIGRGTALLDGLGADLQPTGWRLLDRSGRDQRRARSLLGQDLDVLEEQLVGAEGDLKIQVPGPWTLAATLERPRGGKVLADHGARRELAESLASGVATHAADVRRRVPGARLTVQVDEPALRAVLDAQVPTVSGLDRYRRVEPAEADAALRRVVEALDGVADATALHSCAARLPTDLLVPIGFDALSFDLDLVEPDEVDALAAAYESGVALWPGLGHASVGEQRRRLERFAEVLGASEAPFEAATVVTPPCGLAGHAPDQARRALERLAATARG</sequence>
<organism evidence="1 2">
    <name type="scientific">Mumia flava</name>
    <dbReference type="NCBI Taxonomy" id="1348852"/>
    <lineage>
        <taxon>Bacteria</taxon>
        <taxon>Bacillati</taxon>
        <taxon>Actinomycetota</taxon>
        <taxon>Actinomycetes</taxon>
        <taxon>Propionibacteriales</taxon>
        <taxon>Nocardioidaceae</taxon>
        <taxon>Mumia</taxon>
    </lineage>
</organism>
<protein>
    <submittedName>
        <fullName evidence="1">Cobalamin-independent methionine synthase catalytic subunit</fullName>
    </submittedName>
</protein>
<dbReference type="InterPro" id="IPR038071">
    <property type="entry name" value="UROD/MetE-like_sf"/>
</dbReference>
<dbReference type="EMBL" id="PGEZ01000002">
    <property type="protein sequence ID" value="PJJ54134.1"/>
    <property type="molecule type" value="Genomic_DNA"/>
</dbReference>
<proteinExistence type="predicted"/>
<accession>A0A0B2B2X2</accession>
<name>A0A0B2B2X2_9ACTN</name>
<dbReference type="Proteomes" id="UP000230842">
    <property type="component" value="Unassembled WGS sequence"/>
</dbReference>
<evidence type="ECO:0000313" key="1">
    <source>
        <dbReference type="EMBL" id="PJJ54134.1"/>
    </source>
</evidence>
<evidence type="ECO:0000313" key="2">
    <source>
        <dbReference type="Proteomes" id="UP000230842"/>
    </source>
</evidence>
<reference evidence="1 2" key="1">
    <citation type="submission" date="2017-11" db="EMBL/GenBank/DDBJ databases">
        <title>Genomic Encyclopedia of Archaeal and Bacterial Type Strains, Phase II (KMG-II): From Individual Species to Whole Genera.</title>
        <authorList>
            <person name="Goeker M."/>
        </authorList>
    </citation>
    <scope>NUCLEOTIDE SEQUENCE [LARGE SCALE GENOMIC DNA]</scope>
    <source>
        <strain evidence="1 2">DSM 27763</strain>
    </source>
</reference>
<dbReference type="RefSeq" id="WP_039368999.1">
    <property type="nucleotide sequence ID" value="NZ_PGEZ01000002.1"/>
</dbReference>
<dbReference type="AlphaFoldDB" id="A0A0B2B2X2"/>
<comment type="caution">
    <text evidence="1">The sequence shown here is derived from an EMBL/GenBank/DDBJ whole genome shotgun (WGS) entry which is preliminary data.</text>
</comment>